<feature type="chain" id="PRO_5009528663" description="Thioredoxin domain-containing protein" evidence="1">
    <location>
        <begin position="28"/>
        <end position="244"/>
    </location>
</feature>
<evidence type="ECO:0000313" key="2">
    <source>
        <dbReference type="EMBL" id="OGK05048.1"/>
    </source>
</evidence>
<evidence type="ECO:0000313" key="3">
    <source>
        <dbReference type="Proteomes" id="UP000179243"/>
    </source>
</evidence>
<dbReference type="EMBL" id="MFYX01000064">
    <property type="protein sequence ID" value="OGK05048.1"/>
    <property type="molecule type" value="Genomic_DNA"/>
</dbReference>
<evidence type="ECO:0000256" key="1">
    <source>
        <dbReference type="SAM" id="SignalP"/>
    </source>
</evidence>
<proteinExistence type="predicted"/>
<organism evidence="2 3">
    <name type="scientific">Candidatus Raymondbacteria bacterium RIFOXYD12_FULL_49_13</name>
    <dbReference type="NCBI Taxonomy" id="1817890"/>
    <lineage>
        <taxon>Bacteria</taxon>
        <taxon>Raymondiibacteriota</taxon>
    </lineage>
</organism>
<accession>A0A1F7FEJ3</accession>
<dbReference type="AlphaFoldDB" id="A0A1F7FEJ3"/>
<evidence type="ECO:0008006" key="4">
    <source>
        <dbReference type="Google" id="ProtNLM"/>
    </source>
</evidence>
<feature type="signal peptide" evidence="1">
    <location>
        <begin position="1"/>
        <end position="27"/>
    </location>
</feature>
<sequence length="244" mass="25694">MKKLMFKLFVLCMLGTVSYAVPTNANAAISEAAAAGKFLCLIFYEAQNAALTSMSSAITTFNKSSAKKASVYKAKLGDPANKQIADNYGIKSGGDLPLVLVLAPNGVVTGGFPKTITAEQLKQSMGVSDLMLKTLKPLQKQKVTLVALQNASTRFSAESWAGVNEFANDPQYKQFVAAIKADPSAQGSQEFIKQCQLISPLAEATVVVLLPPGRIGKVLTGKVIKTDILAALQSCAGGSCCPKK</sequence>
<comment type="caution">
    <text evidence="2">The sequence shown here is derived from an EMBL/GenBank/DDBJ whole genome shotgun (WGS) entry which is preliminary data.</text>
</comment>
<dbReference type="Proteomes" id="UP000179243">
    <property type="component" value="Unassembled WGS sequence"/>
</dbReference>
<protein>
    <recommendedName>
        <fullName evidence="4">Thioredoxin domain-containing protein</fullName>
    </recommendedName>
</protein>
<name>A0A1F7FEJ3_UNCRA</name>
<reference evidence="2 3" key="1">
    <citation type="journal article" date="2016" name="Nat. Commun.">
        <title>Thousands of microbial genomes shed light on interconnected biogeochemical processes in an aquifer system.</title>
        <authorList>
            <person name="Anantharaman K."/>
            <person name="Brown C.T."/>
            <person name="Hug L.A."/>
            <person name="Sharon I."/>
            <person name="Castelle C.J."/>
            <person name="Probst A.J."/>
            <person name="Thomas B.C."/>
            <person name="Singh A."/>
            <person name="Wilkins M.J."/>
            <person name="Karaoz U."/>
            <person name="Brodie E.L."/>
            <person name="Williams K.H."/>
            <person name="Hubbard S.S."/>
            <person name="Banfield J.F."/>
        </authorList>
    </citation>
    <scope>NUCLEOTIDE SEQUENCE [LARGE SCALE GENOMIC DNA]</scope>
</reference>
<keyword evidence="1" id="KW-0732">Signal</keyword>
<gene>
    <name evidence="2" type="ORF">A2519_10275</name>
</gene>